<evidence type="ECO:0000313" key="1">
    <source>
        <dbReference type="EMBL" id="GAA4970803.1"/>
    </source>
</evidence>
<accession>A0ABP9HHD9</accession>
<evidence type="ECO:0008006" key="3">
    <source>
        <dbReference type="Google" id="ProtNLM"/>
    </source>
</evidence>
<name>A0ABP9HHD9_9FLAO</name>
<proteinExistence type="predicted"/>
<dbReference type="Pfam" id="PF13650">
    <property type="entry name" value="Asp_protease_2"/>
    <property type="match status" value="1"/>
</dbReference>
<dbReference type="PROSITE" id="PS51257">
    <property type="entry name" value="PROKAR_LIPOPROTEIN"/>
    <property type="match status" value="1"/>
</dbReference>
<gene>
    <name evidence="1" type="ORF">GCM10023315_20890</name>
</gene>
<comment type="caution">
    <text evidence="1">The sequence shown here is derived from an EMBL/GenBank/DDBJ whole genome shotgun (WGS) entry which is preliminary data.</text>
</comment>
<protein>
    <recommendedName>
        <fullName evidence="3">Aspartyl protease</fullName>
    </recommendedName>
</protein>
<evidence type="ECO:0000313" key="2">
    <source>
        <dbReference type="Proteomes" id="UP001501692"/>
    </source>
</evidence>
<organism evidence="1 2">
    <name type="scientific">Algibacter aquimarinus</name>
    <dbReference type="NCBI Taxonomy" id="1136748"/>
    <lineage>
        <taxon>Bacteria</taxon>
        <taxon>Pseudomonadati</taxon>
        <taxon>Bacteroidota</taxon>
        <taxon>Flavobacteriia</taxon>
        <taxon>Flavobacteriales</taxon>
        <taxon>Flavobacteriaceae</taxon>
        <taxon>Algibacter</taxon>
    </lineage>
</organism>
<dbReference type="EMBL" id="BAABJK010000006">
    <property type="protein sequence ID" value="GAA4970803.1"/>
    <property type="molecule type" value="Genomic_DNA"/>
</dbReference>
<dbReference type="InterPro" id="IPR021109">
    <property type="entry name" value="Peptidase_aspartic_dom_sf"/>
</dbReference>
<sequence>MKYAISLLLLAIITGCTKQYNSDNLSITSKNVNKPLSTFPFELRDDNQLYIQIKVNEKDSLIFNVDTGASSYVVVDSIARNKLKLNFDGEETNIGASSFTTIKSSSNNKIELGNVKLENLTLYSIPYESVDFDGIIGCEFFLNYVVDINYDRKTIKLYDPKTYKYKGKKKRLEVKMDNGVPLIKSSFMLNDSLYEDWFMLDTGADDRISFNSTAVKNLNLENKLKVVGSSNSMDSNGIIYKSPLVLVNEIKISDYSFYNVIASLSKAKLGTNASDSHIGALGNIVLNKMNIIYDLGNNSLYLEPKYFK</sequence>
<dbReference type="Proteomes" id="UP001501692">
    <property type="component" value="Unassembled WGS sequence"/>
</dbReference>
<dbReference type="RefSeq" id="WP_345168136.1">
    <property type="nucleotide sequence ID" value="NZ_BAABJK010000006.1"/>
</dbReference>
<reference evidence="2" key="1">
    <citation type="journal article" date="2019" name="Int. J. Syst. Evol. Microbiol.">
        <title>The Global Catalogue of Microorganisms (GCM) 10K type strain sequencing project: providing services to taxonomists for standard genome sequencing and annotation.</title>
        <authorList>
            <consortium name="The Broad Institute Genomics Platform"/>
            <consortium name="The Broad Institute Genome Sequencing Center for Infectious Disease"/>
            <person name="Wu L."/>
            <person name="Ma J."/>
        </authorList>
    </citation>
    <scope>NUCLEOTIDE SEQUENCE [LARGE SCALE GENOMIC DNA]</scope>
    <source>
        <strain evidence="2">JCM 18287</strain>
    </source>
</reference>
<dbReference type="SUPFAM" id="SSF50630">
    <property type="entry name" value="Acid proteases"/>
    <property type="match status" value="1"/>
</dbReference>
<dbReference type="Gene3D" id="2.40.70.10">
    <property type="entry name" value="Acid Proteases"/>
    <property type="match status" value="2"/>
</dbReference>
<keyword evidence="2" id="KW-1185">Reference proteome</keyword>